<protein>
    <recommendedName>
        <fullName evidence="1">Peptidase C14 caspase domain-containing protein</fullName>
    </recommendedName>
</protein>
<name>A0A290QAD2_9BACT</name>
<dbReference type="GO" id="GO:0004197">
    <property type="term" value="F:cysteine-type endopeptidase activity"/>
    <property type="evidence" value="ECO:0007669"/>
    <property type="project" value="InterPro"/>
</dbReference>
<feature type="domain" description="Peptidase C14 caspase" evidence="1">
    <location>
        <begin position="7"/>
        <end position="228"/>
    </location>
</feature>
<dbReference type="KEGG" id="vbh:CMV30_04070"/>
<dbReference type="PANTHER" id="PTHR22576:SF37">
    <property type="entry name" value="MUCOSA-ASSOCIATED LYMPHOID TISSUE LYMPHOMA TRANSLOCATION PROTEIN 1"/>
    <property type="match status" value="1"/>
</dbReference>
<proteinExistence type="predicted"/>
<dbReference type="Pfam" id="PF00656">
    <property type="entry name" value="Peptidase_C14"/>
    <property type="match status" value="1"/>
</dbReference>
<keyword evidence="3" id="KW-1185">Reference proteome</keyword>
<dbReference type="GO" id="GO:0006508">
    <property type="term" value="P:proteolysis"/>
    <property type="evidence" value="ECO:0007669"/>
    <property type="project" value="InterPro"/>
</dbReference>
<dbReference type="NCBIfam" id="NF047832">
    <property type="entry name" value="caspase_w_EACC1"/>
    <property type="match status" value="1"/>
</dbReference>
<dbReference type="PROSITE" id="PS00018">
    <property type="entry name" value="EF_HAND_1"/>
    <property type="match status" value="1"/>
</dbReference>
<dbReference type="InterPro" id="IPR011600">
    <property type="entry name" value="Pept_C14_caspase"/>
</dbReference>
<evidence type="ECO:0000259" key="1">
    <source>
        <dbReference type="Pfam" id="PF00656"/>
    </source>
</evidence>
<dbReference type="Gene3D" id="3.40.50.1460">
    <property type="match status" value="1"/>
</dbReference>
<dbReference type="InterPro" id="IPR018247">
    <property type="entry name" value="EF_Hand_1_Ca_BS"/>
</dbReference>
<dbReference type="Proteomes" id="UP000217265">
    <property type="component" value="Chromosome"/>
</dbReference>
<evidence type="ECO:0000313" key="3">
    <source>
        <dbReference type="Proteomes" id="UP000217265"/>
    </source>
</evidence>
<dbReference type="EMBL" id="CP023344">
    <property type="protein sequence ID" value="ATC63196.1"/>
    <property type="molecule type" value="Genomic_DNA"/>
</dbReference>
<dbReference type="SUPFAM" id="SSF52129">
    <property type="entry name" value="Caspase-like"/>
    <property type="match status" value="1"/>
</dbReference>
<organism evidence="2 3">
    <name type="scientific">Nibricoccus aquaticus</name>
    <dbReference type="NCBI Taxonomy" id="2576891"/>
    <lineage>
        <taxon>Bacteria</taxon>
        <taxon>Pseudomonadati</taxon>
        <taxon>Verrucomicrobiota</taxon>
        <taxon>Opitutia</taxon>
        <taxon>Opitutales</taxon>
        <taxon>Opitutaceae</taxon>
        <taxon>Nibricoccus</taxon>
    </lineage>
</organism>
<dbReference type="InterPro" id="IPR029030">
    <property type="entry name" value="Caspase-like_dom_sf"/>
</dbReference>
<dbReference type="RefSeq" id="WP_096054828.1">
    <property type="nucleotide sequence ID" value="NZ_CP023344.1"/>
</dbReference>
<gene>
    <name evidence="2" type="ORF">CMV30_04070</name>
</gene>
<evidence type="ECO:0000313" key="2">
    <source>
        <dbReference type="EMBL" id="ATC63196.1"/>
    </source>
</evidence>
<dbReference type="PANTHER" id="PTHR22576">
    <property type="entry name" value="MUCOSA ASSOCIATED LYMPHOID TISSUE LYMPHOMA TRANSLOCATION PROTEIN 1/PARACASPASE"/>
    <property type="match status" value="1"/>
</dbReference>
<dbReference type="AlphaFoldDB" id="A0A290QAD2"/>
<dbReference type="InterPro" id="IPR052039">
    <property type="entry name" value="Caspase-related_regulators"/>
</dbReference>
<dbReference type="OrthoDB" id="9812126at2"/>
<reference evidence="2 3" key="1">
    <citation type="submission" date="2017-09" db="EMBL/GenBank/DDBJ databases">
        <title>Complete genome sequence of Verrucomicrobial strain HZ-65, isolated from freshwater.</title>
        <authorList>
            <person name="Choi A."/>
        </authorList>
    </citation>
    <scope>NUCLEOTIDE SEQUENCE [LARGE SCALE GENOMIC DNA]</scope>
    <source>
        <strain evidence="2 3">HZ-65</strain>
    </source>
</reference>
<sequence length="649" mass="68735">MGKTRYRALLIGNARFEKDPHNLPALKGPPEDLKILERALTAAETGIHEAADVRTLLDGTKPELSEAIDDFFQTAGANDQLLLYYSGHGRQDAYNNLYLCARDTRTDRLNSSAVADSEISQMIRNSRAARTLIVLDCCHSGSFKGGGMPEALANAGGRFLLTSCRDQQLATDAGETGGASAFTSHLVQALIAGEVDANEDGYVTLTEVYHHILPKLKIATQQIPQLHFDKTVGDPPLAKVKARAGDQGNGGAGAGVMPEAASRPVLGVSDSKIEIRAVHLGEQLPAVMIDVFNEGGGELEWSATSEDGWMAIQAEKRFFKVLFTPQKAGAHRGSIYVRDAGRGGSRRISVFVEVLEPVAKPVLVVETQALDFGRLRVGARGAPQVIRVVNRGSGELAIRAHSTNPALKVTANDDAVAVEPDLSHAGSLAGEIVINSAGGRAVVKVTGEAEAGPLLVVKPGKVLDFGEVPVDAYAVLVVRVENGGSDYLEWSCRTEGDFFGVQNGDEPNTIKVSVGGQRPPGPCIGSIFIKSNGGDATVNVRALFVAPVQPPLPPPPLPPQLVPSLAGWWQNPNGRILVSGLAPVYQYADYNVFGVQIGGGTITVNGPQVFMQGSSLLIPYTAQLFIQGMMMSGTVACLGSQNPVVYTRG</sequence>
<accession>A0A290QAD2</accession>